<gene>
    <name evidence="10" type="primary">LOC108015893</name>
</gene>
<evidence type="ECO:0000313" key="10">
    <source>
        <dbReference type="RefSeq" id="XP_065720519.2"/>
    </source>
</evidence>
<name>A0AB40D8B1_DROSZ</name>
<comment type="cofactor">
    <cofactor evidence="6">
        <name>Zn(2+)</name>
        <dbReference type="ChEBI" id="CHEBI:29105"/>
    </cofactor>
    <text evidence="6">Binds 1 zinc ion per subunit.</text>
</comment>
<keyword evidence="7" id="KW-0472">Membrane</keyword>
<keyword evidence="9" id="KW-1185">Reference proteome</keyword>
<proteinExistence type="inferred from homology"/>
<evidence type="ECO:0000256" key="2">
    <source>
        <dbReference type="ARBA" id="ARBA00022723"/>
    </source>
</evidence>
<dbReference type="GeneID" id="108015893"/>
<keyword evidence="1 6" id="KW-0645">Protease</keyword>
<reference evidence="10" key="1">
    <citation type="submission" date="2025-08" db="UniProtKB">
        <authorList>
            <consortium name="RefSeq"/>
        </authorList>
    </citation>
    <scope>IDENTIFICATION</scope>
</reference>
<sequence length="276" mass="32083">MALQELNVWYCILLVWLIVVGTSLVILGFVGIFGVPCIGKSRKMEDSDIDDELRDVLESFDFPGRVYLVHTFHVGRPTAWVMGCFCCLRLDIHDNLKLNRGLASDDLDSGEVGAGLKDDQLAAFVAHQLAHWHLRHVAKTLALIWLNLVIYLVLFGLCYKWQTLYSSAGFTTLYPKTVGFWLVYKYLMPIYHDISTWIVFFFIRHFEYAADAYVVRWGYGPPMRAALLKLFADDIEFPSVDHWYLMWHRLRPSMLQRIENLQRLYKTHTVSRISLI</sequence>
<feature type="transmembrane region" description="Helical" evidence="7">
    <location>
        <begin position="141"/>
        <end position="162"/>
    </location>
</feature>
<dbReference type="RefSeq" id="XP_065720519.2">
    <property type="nucleotide sequence ID" value="XM_065864447.2"/>
</dbReference>
<keyword evidence="7" id="KW-1133">Transmembrane helix</keyword>
<dbReference type="AlphaFoldDB" id="A0AB40D8B1"/>
<dbReference type="GO" id="GO:0004222">
    <property type="term" value="F:metalloendopeptidase activity"/>
    <property type="evidence" value="ECO:0007669"/>
    <property type="project" value="InterPro"/>
</dbReference>
<evidence type="ECO:0000256" key="6">
    <source>
        <dbReference type="RuleBase" id="RU003983"/>
    </source>
</evidence>
<feature type="domain" description="Peptidase M48" evidence="8">
    <location>
        <begin position="46"/>
        <end position="263"/>
    </location>
</feature>
<keyword evidence="4 6" id="KW-0862">Zinc</keyword>
<protein>
    <submittedName>
        <fullName evidence="10">CAAX prenyl protease 1 homolog isoform X2</fullName>
    </submittedName>
</protein>
<evidence type="ECO:0000256" key="3">
    <source>
        <dbReference type="ARBA" id="ARBA00022801"/>
    </source>
</evidence>
<accession>A0AB40D8B1</accession>
<dbReference type="PANTHER" id="PTHR10120">
    <property type="entry name" value="CAAX PRENYL PROTEASE 1"/>
    <property type="match status" value="1"/>
</dbReference>
<dbReference type="GO" id="GO:0046872">
    <property type="term" value="F:metal ion binding"/>
    <property type="evidence" value="ECO:0007669"/>
    <property type="project" value="UniProtKB-KW"/>
</dbReference>
<evidence type="ECO:0000313" key="9">
    <source>
        <dbReference type="Proteomes" id="UP001652628"/>
    </source>
</evidence>
<evidence type="ECO:0000259" key="8">
    <source>
        <dbReference type="Pfam" id="PF01435"/>
    </source>
</evidence>
<dbReference type="GO" id="GO:0006508">
    <property type="term" value="P:proteolysis"/>
    <property type="evidence" value="ECO:0007669"/>
    <property type="project" value="UniProtKB-KW"/>
</dbReference>
<keyword evidence="7" id="KW-0812">Transmembrane</keyword>
<keyword evidence="3 6" id="KW-0378">Hydrolase</keyword>
<evidence type="ECO:0000256" key="5">
    <source>
        <dbReference type="ARBA" id="ARBA00023049"/>
    </source>
</evidence>
<keyword evidence="5 6" id="KW-0482">Metalloprotease</keyword>
<evidence type="ECO:0000256" key="7">
    <source>
        <dbReference type="SAM" id="Phobius"/>
    </source>
</evidence>
<feature type="transmembrane region" description="Helical" evidence="7">
    <location>
        <begin position="182"/>
        <end position="203"/>
    </location>
</feature>
<feature type="transmembrane region" description="Helical" evidence="7">
    <location>
        <begin position="6"/>
        <end position="35"/>
    </location>
</feature>
<keyword evidence="2" id="KW-0479">Metal-binding</keyword>
<comment type="similarity">
    <text evidence="6">Belongs to the peptidase M48 family.</text>
</comment>
<evidence type="ECO:0000256" key="4">
    <source>
        <dbReference type="ARBA" id="ARBA00022833"/>
    </source>
</evidence>
<dbReference type="Pfam" id="PF01435">
    <property type="entry name" value="Peptidase_M48"/>
    <property type="match status" value="1"/>
</dbReference>
<evidence type="ECO:0000256" key="1">
    <source>
        <dbReference type="ARBA" id="ARBA00022670"/>
    </source>
</evidence>
<organism evidence="9 10">
    <name type="scientific">Drosophila suzukii</name>
    <name type="common">Spotted-wing drosophila fruit fly</name>
    <dbReference type="NCBI Taxonomy" id="28584"/>
    <lineage>
        <taxon>Eukaryota</taxon>
        <taxon>Metazoa</taxon>
        <taxon>Ecdysozoa</taxon>
        <taxon>Arthropoda</taxon>
        <taxon>Hexapoda</taxon>
        <taxon>Insecta</taxon>
        <taxon>Pterygota</taxon>
        <taxon>Neoptera</taxon>
        <taxon>Endopterygota</taxon>
        <taxon>Diptera</taxon>
        <taxon>Brachycera</taxon>
        <taxon>Muscomorpha</taxon>
        <taxon>Ephydroidea</taxon>
        <taxon>Drosophilidae</taxon>
        <taxon>Drosophila</taxon>
        <taxon>Sophophora</taxon>
    </lineage>
</organism>
<dbReference type="Proteomes" id="UP001652628">
    <property type="component" value="Chromosome 3"/>
</dbReference>
<dbReference type="InterPro" id="IPR001915">
    <property type="entry name" value="Peptidase_M48"/>
</dbReference>